<evidence type="ECO:0000313" key="1">
    <source>
        <dbReference type="EMBL" id="EJW94456.1"/>
    </source>
</evidence>
<organism evidence="1">
    <name type="scientific">gut metagenome</name>
    <dbReference type="NCBI Taxonomy" id="749906"/>
    <lineage>
        <taxon>unclassified sequences</taxon>
        <taxon>metagenomes</taxon>
        <taxon>organismal metagenomes</taxon>
    </lineage>
</organism>
<accession>J9FHS9</accession>
<sequence>ADGYQDKDFLRVVLGTWETQALCTKKRKSMILVV</sequence>
<reference evidence="1" key="1">
    <citation type="journal article" date="2012" name="PLoS ONE">
        <title>Gene sets for utilization of primary and secondary nutrition supplies in the distal gut of endangered iberian lynx.</title>
        <authorList>
            <person name="Alcaide M."/>
            <person name="Messina E."/>
            <person name="Richter M."/>
            <person name="Bargiela R."/>
            <person name="Peplies J."/>
            <person name="Huws S.A."/>
            <person name="Newbold C.J."/>
            <person name="Golyshin P.N."/>
            <person name="Simon M.A."/>
            <person name="Lopez G."/>
            <person name="Yakimov M.M."/>
            <person name="Ferrer M."/>
        </authorList>
    </citation>
    <scope>NUCLEOTIDE SEQUENCE</scope>
</reference>
<feature type="non-terminal residue" evidence="1">
    <location>
        <position position="1"/>
    </location>
</feature>
<comment type="caution">
    <text evidence="1">The sequence shown here is derived from an EMBL/GenBank/DDBJ whole genome shotgun (WGS) entry which is preliminary data.</text>
</comment>
<protein>
    <submittedName>
        <fullName evidence="1">Uncharacterized protein</fullName>
    </submittedName>
</protein>
<dbReference type="AlphaFoldDB" id="J9FHS9"/>
<gene>
    <name evidence="1" type="ORF">EVA_17436</name>
</gene>
<proteinExistence type="predicted"/>
<dbReference type="EMBL" id="AMCI01006364">
    <property type="protein sequence ID" value="EJW94456.1"/>
    <property type="molecule type" value="Genomic_DNA"/>
</dbReference>
<name>J9FHS9_9ZZZZ</name>